<reference evidence="1" key="1">
    <citation type="submission" date="2018-11" db="EMBL/GenBank/DDBJ databases">
        <authorList>
            <person name="Alioto T."/>
            <person name="Alioto T."/>
        </authorList>
    </citation>
    <scope>NUCLEOTIDE SEQUENCE</scope>
</reference>
<name>A0A8B6HE92_MYTGA</name>
<evidence type="ECO:0000313" key="1">
    <source>
        <dbReference type="EMBL" id="VDI78196.1"/>
    </source>
</evidence>
<evidence type="ECO:0000313" key="2">
    <source>
        <dbReference type="Proteomes" id="UP000596742"/>
    </source>
</evidence>
<dbReference type="AlphaFoldDB" id="A0A8B6HE92"/>
<dbReference type="Proteomes" id="UP000596742">
    <property type="component" value="Unassembled WGS sequence"/>
</dbReference>
<keyword evidence="2" id="KW-1185">Reference proteome</keyword>
<dbReference type="EMBL" id="UYJE01009948">
    <property type="protein sequence ID" value="VDI78196.1"/>
    <property type="molecule type" value="Genomic_DNA"/>
</dbReference>
<proteinExistence type="predicted"/>
<organism evidence="1 2">
    <name type="scientific">Mytilus galloprovincialis</name>
    <name type="common">Mediterranean mussel</name>
    <dbReference type="NCBI Taxonomy" id="29158"/>
    <lineage>
        <taxon>Eukaryota</taxon>
        <taxon>Metazoa</taxon>
        <taxon>Spiralia</taxon>
        <taxon>Lophotrochozoa</taxon>
        <taxon>Mollusca</taxon>
        <taxon>Bivalvia</taxon>
        <taxon>Autobranchia</taxon>
        <taxon>Pteriomorphia</taxon>
        <taxon>Mytilida</taxon>
        <taxon>Mytiloidea</taxon>
        <taxon>Mytilidae</taxon>
        <taxon>Mytilinae</taxon>
        <taxon>Mytilus</taxon>
    </lineage>
</organism>
<protein>
    <submittedName>
        <fullName evidence="1">Uncharacterized protein</fullName>
    </submittedName>
</protein>
<comment type="caution">
    <text evidence="1">The sequence shown here is derived from an EMBL/GenBank/DDBJ whole genome shotgun (WGS) entry which is preliminary data.</text>
</comment>
<accession>A0A8B6HE92</accession>
<sequence length="204" mass="23036">MANMCLSTKMVEDDDDGNDNFDSVFLSLTEQENNCSCTFSVKNANTPVNLYIKRLNNLADKLLCGMEKDIYFIRRNEMFQTNRIPTRCDSKENTISLSLFGNEHLQFTSRVVDGNFSIGYCIQIAREHKQGYADSFLEISCDHSAVTTPPGTLTQTRTTLKRVTTSVPITSTLSFSTTMIDKPKVNDKTDYDGKLILSICFFLN</sequence>
<gene>
    <name evidence="1" type="ORF">MGAL_10B015681</name>
</gene>